<gene>
    <name evidence="1" type="ORF">EJ377_01935</name>
</gene>
<accession>A0A432DYX1</accession>
<evidence type="ECO:0000313" key="2">
    <source>
        <dbReference type="Proteomes" id="UP000276953"/>
    </source>
</evidence>
<name>A0A432DYX1_9FLAO</name>
<protein>
    <submittedName>
        <fullName evidence="1">Uncharacterized protein</fullName>
    </submittedName>
</protein>
<evidence type="ECO:0000313" key="1">
    <source>
        <dbReference type="EMBL" id="RTZ49438.1"/>
    </source>
</evidence>
<sequence length="115" mass="13562">MKKTDTFSHYREGKSQMQRFLAELDPGNLELHDFDLFDWLLFANNFAQRVNYFDKSDNTKPKGDWGNFFLGDDADVVPRRESLEYKSMKKQVTDLMSGFEQDSNLTLISHYLFAF</sequence>
<dbReference type="AlphaFoldDB" id="A0A432DYX1"/>
<dbReference type="Proteomes" id="UP000276953">
    <property type="component" value="Unassembled WGS sequence"/>
</dbReference>
<comment type="caution">
    <text evidence="1">The sequence shown here is derived from an EMBL/GenBank/DDBJ whole genome shotgun (WGS) entry which is preliminary data.</text>
</comment>
<proteinExistence type="predicted"/>
<organism evidence="1 2">
    <name type="scientific">Chryseobacterium arthrosphaerae</name>
    <dbReference type="NCBI Taxonomy" id="651561"/>
    <lineage>
        <taxon>Bacteria</taxon>
        <taxon>Pseudomonadati</taxon>
        <taxon>Bacteroidota</taxon>
        <taxon>Flavobacteriia</taxon>
        <taxon>Flavobacteriales</taxon>
        <taxon>Weeksellaceae</taxon>
        <taxon>Chryseobacterium group</taxon>
        <taxon>Chryseobacterium</taxon>
    </lineage>
</organism>
<reference evidence="1 2" key="1">
    <citation type="submission" date="2018-12" db="EMBL/GenBank/DDBJ databases">
        <title>Draft Genome Sequence of Chryseobacterium arthrosphaerae strain ED882-96 Isolated from the Blood of a Patient with Liver Cirrhosis in Taiwan.</title>
        <authorList>
            <person name="Lin J.-N."/>
            <person name="Lai C.-H."/>
            <person name="Yang C.-H."/>
            <person name="Huang Y.-H."/>
        </authorList>
    </citation>
    <scope>NUCLEOTIDE SEQUENCE [LARGE SCALE GENOMIC DNA]</scope>
    <source>
        <strain evidence="1 2">ED882-96</strain>
    </source>
</reference>
<dbReference type="EMBL" id="RYFC01000001">
    <property type="protein sequence ID" value="RTZ49438.1"/>
    <property type="molecule type" value="Genomic_DNA"/>
</dbReference>